<proteinExistence type="inferred from homology"/>
<evidence type="ECO:0000256" key="3">
    <source>
        <dbReference type="ARBA" id="ARBA00011245"/>
    </source>
</evidence>
<dbReference type="Pfam" id="PF06831">
    <property type="entry name" value="H2TH"/>
    <property type="match status" value="1"/>
</dbReference>
<evidence type="ECO:0000256" key="10">
    <source>
        <dbReference type="ARBA" id="ARBA00023204"/>
    </source>
</evidence>
<dbReference type="Pfam" id="PF01149">
    <property type="entry name" value="Fapy_DNA_glyco"/>
    <property type="match status" value="1"/>
</dbReference>
<dbReference type="SUPFAM" id="SSF46946">
    <property type="entry name" value="S13-like H2TH domain"/>
    <property type="match status" value="1"/>
</dbReference>
<keyword evidence="4 15" id="KW-0479">Metal-binding</keyword>
<dbReference type="InterPro" id="IPR010663">
    <property type="entry name" value="Znf_FPG/IleRS"/>
</dbReference>
<feature type="active site" description="Proton donor; for beta-elimination activity" evidence="15">
    <location>
        <position position="58"/>
    </location>
</feature>
<dbReference type="Gene3D" id="1.10.8.50">
    <property type="match status" value="1"/>
</dbReference>
<evidence type="ECO:0000313" key="18">
    <source>
        <dbReference type="EMBL" id="XBS20361.1"/>
    </source>
</evidence>
<comment type="subunit">
    <text evidence="3 15">Monomer.</text>
</comment>
<comment type="catalytic activity">
    <reaction evidence="1 15">
        <text>Hydrolysis of DNA containing ring-opened 7-methylguanine residues, releasing 2,6-diamino-4-hydroxy-5-(N-methyl)formamidopyrimidine.</text>
        <dbReference type="EC" id="3.2.2.23"/>
    </reaction>
</comment>
<dbReference type="EC" id="3.2.2.23" evidence="15"/>
<keyword evidence="6 15" id="KW-0863">Zinc-finger</keyword>
<dbReference type="GO" id="GO:0140078">
    <property type="term" value="F:class I DNA-(apurinic or apyrimidinic site) endonuclease activity"/>
    <property type="evidence" value="ECO:0007669"/>
    <property type="project" value="UniProtKB-EC"/>
</dbReference>
<evidence type="ECO:0000256" key="5">
    <source>
        <dbReference type="ARBA" id="ARBA00022763"/>
    </source>
</evidence>
<dbReference type="KEGG" id="mech:Q9L42_018745"/>
<gene>
    <name evidence="15 18" type="primary">mutM</name>
    <name evidence="15" type="synonym">fpg</name>
    <name evidence="18" type="ORF">Q9L42_018745</name>
</gene>
<evidence type="ECO:0000256" key="13">
    <source>
        <dbReference type="ARBA" id="ARBA00023295"/>
    </source>
</evidence>
<dbReference type="PROSITE" id="PS51068">
    <property type="entry name" value="FPG_CAT"/>
    <property type="match status" value="1"/>
</dbReference>
<accession>A0AAU7NUR4</accession>
<dbReference type="PANTHER" id="PTHR22993">
    <property type="entry name" value="FORMAMIDOPYRIMIDINE-DNA GLYCOSYLASE"/>
    <property type="match status" value="1"/>
</dbReference>
<evidence type="ECO:0000256" key="1">
    <source>
        <dbReference type="ARBA" id="ARBA00001668"/>
    </source>
</evidence>
<dbReference type="NCBIfam" id="NF002211">
    <property type="entry name" value="PRK01103.1"/>
    <property type="match status" value="1"/>
</dbReference>
<dbReference type="EMBL" id="CP157743">
    <property type="protein sequence ID" value="XBS20361.1"/>
    <property type="molecule type" value="Genomic_DNA"/>
</dbReference>
<evidence type="ECO:0000256" key="8">
    <source>
        <dbReference type="ARBA" id="ARBA00022833"/>
    </source>
</evidence>
<evidence type="ECO:0000256" key="15">
    <source>
        <dbReference type="HAMAP-Rule" id="MF_00103"/>
    </source>
</evidence>
<reference evidence="18 19" key="1">
    <citation type="journal article" date="2024" name="Microbiology">
        <title>Methylomarinum rosea sp. nov., a novel halophilic methanotrophic bacterium from the hypersaline Lake Elton.</title>
        <authorList>
            <person name="Suleimanov R.Z."/>
            <person name="Oshkin I.Y."/>
            <person name="Danilova O.V."/>
            <person name="Suzina N.E."/>
            <person name="Dedysh S.N."/>
        </authorList>
    </citation>
    <scope>NUCLEOTIDE SEQUENCE [LARGE SCALE GENOMIC DNA]</scope>
    <source>
        <strain evidence="18 19">Ch1-1</strain>
    </source>
</reference>
<dbReference type="GO" id="GO:0006284">
    <property type="term" value="P:base-excision repair"/>
    <property type="evidence" value="ECO:0007669"/>
    <property type="project" value="InterPro"/>
</dbReference>
<evidence type="ECO:0000256" key="4">
    <source>
        <dbReference type="ARBA" id="ARBA00022723"/>
    </source>
</evidence>
<keyword evidence="19" id="KW-1185">Reference proteome</keyword>
<dbReference type="FunFam" id="1.10.8.50:FF:000003">
    <property type="entry name" value="Formamidopyrimidine-DNA glycosylase"/>
    <property type="match status" value="1"/>
</dbReference>
<dbReference type="GO" id="GO:0034039">
    <property type="term" value="F:8-oxo-7,8-dihydroguanine DNA N-glycosylase activity"/>
    <property type="evidence" value="ECO:0007669"/>
    <property type="project" value="TreeGrafter"/>
</dbReference>
<dbReference type="AlphaFoldDB" id="A0AAU7NUR4"/>
<dbReference type="CDD" id="cd08966">
    <property type="entry name" value="EcFpg-like_N"/>
    <property type="match status" value="1"/>
</dbReference>
<dbReference type="PANTHER" id="PTHR22993:SF9">
    <property type="entry name" value="FORMAMIDOPYRIMIDINE-DNA GLYCOSYLASE"/>
    <property type="match status" value="1"/>
</dbReference>
<keyword evidence="5 15" id="KW-0227">DNA damage</keyword>
<evidence type="ECO:0000256" key="12">
    <source>
        <dbReference type="ARBA" id="ARBA00023268"/>
    </source>
</evidence>
<feature type="active site" description="Schiff-base intermediate with DNA" evidence="15">
    <location>
        <position position="2"/>
    </location>
</feature>
<evidence type="ECO:0000256" key="2">
    <source>
        <dbReference type="ARBA" id="ARBA00009409"/>
    </source>
</evidence>
<feature type="domain" description="FPG-type" evidence="16">
    <location>
        <begin position="236"/>
        <end position="270"/>
    </location>
</feature>
<keyword evidence="13 15" id="KW-0326">Glycosidase</keyword>
<dbReference type="InterPro" id="IPR000214">
    <property type="entry name" value="Znf_DNA_glyclase/AP_lyase"/>
</dbReference>
<dbReference type="RefSeq" id="WP_305906868.1">
    <property type="nucleotide sequence ID" value="NZ_CP157743.1"/>
</dbReference>
<feature type="binding site" evidence="15">
    <location>
        <position position="91"/>
    </location>
    <ligand>
        <name>DNA</name>
        <dbReference type="ChEBI" id="CHEBI:16991"/>
    </ligand>
</feature>
<evidence type="ECO:0000259" key="16">
    <source>
        <dbReference type="PROSITE" id="PS51066"/>
    </source>
</evidence>
<evidence type="ECO:0000256" key="9">
    <source>
        <dbReference type="ARBA" id="ARBA00023125"/>
    </source>
</evidence>
<evidence type="ECO:0000259" key="17">
    <source>
        <dbReference type="PROSITE" id="PS51068"/>
    </source>
</evidence>
<evidence type="ECO:0000256" key="7">
    <source>
        <dbReference type="ARBA" id="ARBA00022801"/>
    </source>
</evidence>
<comment type="cofactor">
    <cofactor evidence="15">
        <name>Zn(2+)</name>
        <dbReference type="ChEBI" id="CHEBI:29105"/>
    </cofactor>
    <text evidence="15">Binds 1 zinc ion per subunit.</text>
</comment>
<dbReference type="SUPFAM" id="SSF57716">
    <property type="entry name" value="Glucocorticoid receptor-like (DNA-binding domain)"/>
    <property type="match status" value="1"/>
</dbReference>
<protein>
    <recommendedName>
        <fullName evidence="15">Formamidopyrimidine-DNA glycosylase</fullName>
        <shortName evidence="15">Fapy-DNA glycosylase</shortName>
        <ecNumber evidence="15">3.2.2.23</ecNumber>
    </recommendedName>
    <alternativeName>
        <fullName evidence="15">DNA-(apurinic or apyrimidinic site) lyase MutM</fullName>
        <shortName evidence="15">AP lyase MutM</shortName>
        <ecNumber evidence="15">4.2.99.18</ecNumber>
    </alternativeName>
</protein>
<feature type="active site" description="Proton donor" evidence="15">
    <location>
        <position position="3"/>
    </location>
</feature>
<keyword evidence="12 15" id="KW-0511">Multifunctional enzyme</keyword>
<keyword evidence="10 15" id="KW-0234">DNA repair</keyword>
<dbReference type="InterPro" id="IPR015886">
    <property type="entry name" value="H2TH_FPG"/>
</dbReference>
<keyword evidence="7 15" id="KW-0378">Hydrolase</keyword>
<dbReference type="HAMAP" id="MF_00103">
    <property type="entry name" value="Fapy_DNA_glycosyl"/>
    <property type="match status" value="1"/>
</dbReference>
<feature type="binding site" evidence="15">
    <location>
        <position position="110"/>
    </location>
    <ligand>
        <name>DNA</name>
        <dbReference type="ChEBI" id="CHEBI:16991"/>
    </ligand>
</feature>
<organism evidence="18 19">
    <name type="scientific">Methylomarinum roseum</name>
    <dbReference type="NCBI Taxonomy" id="3067653"/>
    <lineage>
        <taxon>Bacteria</taxon>
        <taxon>Pseudomonadati</taxon>
        <taxon>Pseudomonadota</taxon>
        <taxon>Gammaproteobacteria</taxon>
        <taxon>Methylococcales</taxon>
        <taxon>Methylococcaceae</taxon>
        <taxon>Methylomarinum</taxon>
    </lineage>
</organism>
<dbReference type="SMART" id="SM01232">
    <property type="entry name" value="H2TH"/>
    <property type="match status" value="1"/>
</dbReference>
<evidence type="ECO:0000256" key="6">
    <source>
        <dbReference type="ARBA" id="ARBA00022771"/>
    </source>
</evidence>
<keyword evidence="8 15" id="KW-0862">Zinc</keyword>
<dbReference type="NCBIfam" id="TIGR00577">
    <property type="entry name" value="fpg"/>
    <property type="match status" value="1"/>
</dbReference>
<keyword evidence="9 15" id="KW-0238">DNA-binding</keyword>
<feature type="domain" description="Formamidopyrimidine-DNA glycosylase catalytic" evidence="17">
    <location>
        <begin position="2"/>
        <end position="113"/>
    </location>
</feature>
<name>A0AAU7NUR4_9GAMM</name>
<feature type="binding site" evidence="15">
    <location>
        <position position="151"/>
    </location>
    <ligand>
        <name>DNA</name>
        <dbReference type="ChEBI" id="CHEBI:16991"/>
    </ligand>
</feature>
<dbReference type="InterPro" id="IPR015887">
    <property type="entry name" value="DNA_glyclase_Znf_dom_DNA_BS"/>
</dbReference>
<dbReference type="EC" id="4.2.99.18" evidence="15"/>
<keyword evidence="11 15" id="KW-0456">Lyase</keyword>
<comment type="catalytic activity">
    <reaction evidence="14 15">
        <text>2'-deoxyribonucleotide-(2'-deoxyribose 5'-phosphate)-2'-deoxyribonucleotide-DNA = a 3'-end 2'-deoxyribonucleotide-(2,3-dehydro-2,3-deoxyribose 5'-phosphate)-DNA + a 5'-end 5'-phospho-2'-deoxyribonucleoside-DNA + H(+)</text>
        <dbReference type="Rhea" id="RHEA:66592"/>
        <dbReference type="Rhea" id="RHEA-COMP:13180"/>
        <dbReference type="Rhea" id="RHEA-COMP:16897"/>
        <dbReference type="Rhea" id="RHEA-COMP:17067"/>
        <dbReference type="ChEBI" id="CHEBI:15378"/>
        <dbReference type="ChEBI" id="CHEBI:136412"/>
        <dbReference type="ChEBI" id="CHEBI:157695"/>
        <dbReference type="ChEBI" id="CHEBI:167181"/>
        <dbReference type="EC" id="4.2.99.18"/>
    </reaction>
</comment>
<sequence length="270" mass="30437">MPELPEVETTCRGITPHILGKPISEVTVRQARLRWPVPAQLPQLLIGLRFKQIKRRAKYLLLKTDKGTVIMHLGMSGSLRIVSRDQAPGKHDHIDIVFADDTVLRFNDPRRFGAMLWSVAPTDHPLLAKLGPEPLSSDFNGEYLYRQARNRKMTVKSLIMDGHIVVGVGNIYACESLFIAGIHPSRQAGRISLRRYQKLAEAIKTVLRRAIEQGGTTLRDFVNEKGNPGYFQQSLFVYGRANQPCRRCGAPIRQVKIAQRASYFCSCCQT</sequence>
<evidence type="ECO:0000256" key="14">
    <source>
        <dbReference type="ARBA" id="ARBA00044632"/>
    </source>
</evidence>
<dbReference type="InterPro" id="IPR020629">
    <property type="entry name" value="FPG_Glyclase"/>
</dbReference>
<comment type="function">
    <text evidence="15">Involved in base excision repair of DNA damaged by oxidation or by mutagenic agents. Acts as DNA glycosylase that recognizes and removes damaged bases. Has a preference for oxidized purines, such as 7,8-dihydro-8-oxoguanine (8-oxoG). Has AP (apurinic/apyrimidinic) lyase activity and introduces nicks in the DNA strand. Cleaves the DNA backbone by beta-delta elimination to generate a single-strand break at the site of the removed base with both 3'- and 5'-phosphates.</text>
</comment>
<dbReference type="FunFam" id="3.20.190.10:FF:000001">
    <property type="entry name" value="Formamidopyrimidine-DNA glycosylase"/>
    <property type="match status" value="1"/>
</dbReference>
<dbReference type="SMART" id="SM00898">
    <property type="entry name" value="Fapy_DNA_glyco"/>
    <property type="match status" value="1"/>
</dbReference>
<feature type="active site" description="Proton donor; for delta-elimination activity" evidence="15">
    <location>
        <position position="260"/>
    </location>
</feature>
<dbReference type="InterPro" id="IPR012319">
    <property type="entry name" value="FPG_cat"/>
</dbReference>
<dbReference type="PROSITE" id="PS01242">
    <property type="entry name" value="ZF_FPG_1"/>
    <property type="match status" value="1"/>
</dbReference>
<dbReference type="GO" id="GO:0008270">
    <property type="term" value="F:zinc ion binding"/>
    <property type="evidence" value="ECO:0007669"/>
    <property type="project" value="UniProtKB-UniRule"/>
</dbReference>
<dbReference type="GO" id="GO:0003684">
    <property type="term" value="F:damaged DNA binding"/>
    <property type="evidence" value="ECO:0007669"/>
    <property type="project" value="InterPro"/>
</dbReference>
<dbReference type="PROSITE" id="PS51066">
    <property type="entry name" value="ZF_FPG_2"/>
    <property type="match status" value="1"/>
</dbReference>
<evidence type="ECO:0000313" key="19">
    <source>
        <dbReference type="Proteomes" id="UP001225378"/>
    </source>
</evidence>
<evidence type="ECO:0000256" key="11">
    <source>
        <dbReference type="ARBA" id="ARBA00023239"/>
    </source>
</evidence>
<dbReference type="Pfam" id="PF06827">
    <property type="entry name" value="zf-FPG_IleRS"/>
    <property type="match status" value="1"/>
</dbReference>
<dbReference type="InterPro" id="IPR010979">
    <property type="entry name" value="Ribosomal_uS13-like_H2TH"/>
</dbReference>
<dbReference type="Gene3D" id="3.20.190.10">
    <property type="entry name" value="MutM-like, N-terminal"/>
    <property type="match status" value="1"/>
</dbReference>
<dbReference type="SUPFAM" id="SSF81624">
    <property type="entry name" value="N-terminal domain of MutM-like DNA repair proteins"/>
    <property type="match status" value="1"/>
</dbReference>
<dbReference type="InterPro" id="IPR035937">
    <property type="entry name" value="FPG_N"/>
</dbReference>
<comment type="similarity">
    <text evidence="2 15">Belongs to the FPG family.</text>
</comment>
<dbReference type="Proteomes" id="UP001225378">
    <property type="component" value="Chromosome"/>
</dbReference>